<feature type="domain" description="Apple" evidence="2">
    <location>
        <begin position="358"/>
        <end position="442"/>
    </location>
</feature>
<dbReference type="Gene3D" id="3.50.4.10">
    <property type="entry name" value="Hepatocyte Growth Factor"/>
    <property type="match status" value="2"/>
</dbReference>
<feature type="compositionally biased region" description="Polar residues" evidence="1">
    <location>
        <begin position="1"/>
        <end position="12"/>
    </location>
</feature>
<feature type="domain" description="Apple" evidence="2">
    <location>
        <begin position="71"/>
        <end position="160"/>
    </location>
</feature>
<feature type="region of interest" description="Disordered" evidence="1">
    <location>
        <begin position="1"/>
        <end position="66"/>
    </location>
</feature>
<dbReference type="PANTHER" id="PTHR47327">
    <property type="entry name" value="FI18240P1-RELATED"/>
    <property type="match status" value="1"/>
</dbReference>
<feature type="compositionally biased region" description="Low complexity" evidence="1">
    <location>
        <begin position="178"/>
        <end position="191"/>
    </location>
</feature>
<protein>
    <submittedName>
        <fullName evidence="4">Apple domain-containing protein</fullName>
    </submittedName>
</protein>
<keyword evidence="3" id="KW-1185">Reference proteome</keyword>
<sequence>MGHSANPSNSLGSDGLTLERENPTTGAKKPLAPMAPPRVPLLLEESRRPPSLGYRPPPPKLRREAESLGNCSFDSSKWSVQPQSAISGAIMFDRETGLSCDECLEKCSSEKYQNPKKSWVCRSLTYDNKYKICDLFAVNGTEYPYYLVEYETRDYFDFLAALPPTDAELNGEEGGEGAAAAADGQAGPEGAAAGGQAEGAAAGGPAEGAAAGGQAESAAAGGQAQPEIAAAGGQAEKPGAIPQDNSQVAGNSVGGAEAPNAETPASGAVTSHEGGYGNEGLKAKAFAAPKSVSIINVGEPEIEQSKNLTEIEVQDLLTTQESSTSETTTTASTETATEVKKTEIDEQFARRNSINNACGDDEVTRYLEFVDLERTEALTDTEYTDASNRKQCIDYCDDEGVISCASAMFSTMGCELSLSRANYTTSDSLKEAPNVTYVEKVCVPKNIAQGTKKVFGSVLNHILVGQVLEVTDAKSIKECVISCLKAEQQFGFVCRSAMWYPNDDDQNCLLNTESRITTPEVFMPEDQGVNVVYFEIPKAVDESIKEKAVNVRFRDSPISTKKIETKWTRWSMCKKDDMNAQRHRYLKCTDKKDIRKCPKESVMCRHPPMLNIKKLASAFTEKIECLAIRDSNGQKRCPHGMRIRPDGKREYCGNPIDC</sequence>
<evidence type="ECO:0000256" key="1">
    <source>
        <dbReference type="SAM" id="MobiDB-lite"/>
    </source>
</evidence>
<accession>A0A914EN27</accession>
<dbReference type="PROSITE" id="PS50948">
    <property type="entry name" value="PAN"/>
    <property type="match status" value="2"/>
</dbReference>
<dbReference type="InterPro" id="IPR052774">
    <property type="entry name" value="Celegans_DevNeuronal_Protein"/>
</dbReference>
<dbReference type="AlphaFoldDB" id="A0A914EN27"/>
<feature type="compositionally biased region" description="Low complexity" evidence="1">
    <location>
        <begin position="207"/>
        <end position="227"/>
    </location>
</feature>
<dbReference type="PANTHER" id="PTHR47327:SF11">
    <property type="entry name" value="PROTEIN CBG21204"/>
    <property type="match status" value="1"/>
</dbReference>
<reference evidence="4" key="1">
    <citation type="submission" date="2022-11" db="UniProtKB">
        <authorList>
            <consortium name="WormBaseParasite"/>
        </authorList>
    </citation>
    <scope>IDENTIFICATION</scope>
</reference>
<feature type="region of interest" description="Disordered" evidence="1">
    <location>
        <begin position="167"/>
        <end position="274"/>
    </location>
</feature>
<dbReference type="SUPFAM" id="SSF57414">
    <property type="entry name" value="Hairpin loop containing domain-like"/>
    <property type="match status" value="2"/>
</dbReference>
<proteinExistence type="predicted"/>
<dbReference type="SMART" id="SM00473">
    <property type="entry name" value="PAN_AP"/>
    <property type="match status" value="3"/>
</dbReference>
<dbReference type="CDD" id="cd01099">
    <property type="entry name" value="PAN_AP_HGF"/>
    <property type="match status" value="1"/>
</dbReference>
<dbReference type="WBParaSite" id="ACRNAN_scaffold941.g13980.t1">
    <property type="protein sequence ID" value="ACRNAN_scaffold941.g13980.t1"/>
    <property type="gene ID" value="ACRNAN_scaffold941.g13980"/>
</dbReference>
<dbReference type="Pfam" id="PF00024">
    <property type="entry name" value="PAN_1"/>
    <property type="match status" value="2"/>
</dbReference>
<feature type="compositionally biased region" description="Gly residues" evidence="1">
    <location>
        <begin position="192"/>
        <end position="206"/>
    </location>
</feature>
<feature type="compositionally biased region" description="Low complexity" evidence="1">
    <location>
        <begin position="318"/>
        <end position="336"/>
    </location>
</feature>
<dbReference type="InterPro" id="IPR003609">
    <property type="entry name" value="Pan_app"/>
</dbReference>
<feature type="region of interest" description="Disordered" evidence="1">
    <location>
        <begin position="316"/>
        <end position="339"/>
    </location>
</feature>
<name>A0A914EN27_9BILA</name>
<dbReference type="Proteomes" id="UP000887540">
    <property type="component" value="Unplaced"/>
</dbReference>
<dbReference type="GO" id="GO:0009653">
    <property type="term" value="P:anatomical structure morphogenesis"/>
    <property type="evidence" value="ECO:0007669"/>
    <property type="project" value="TreeGrafter"/>
</dbReference>
<evidence type="ECO:0000313" key="3">
    <source>
        <dbReference type="Proteomes" id="UP000887540"/>
    </source>
</evidence>
<evidence type="ECO:0000259" key="2">
    <source>
        <dbReference type="PROSITE" id="PS50948"/>
    </source>
</evidence>
<organism evidence="3 4">
    <name type="scientific">Acrobeloides nanus</name>
    <dbReference type="NCBI Taxonomy" id="290746"/>
    <lineage>
        <taxon>Eukaryota</taxon>
        <taxon>Metazoa</taxon>
        <taxon>Ecdysozoa</taxon>
        <taxon>Nematoda</taxon>
        <taxon>Chromadorea</taxon>
        <taxon>Rhabditida</taxon>
        <taxon>Tylenchina</taxon>
        <taxon>Cephalobomorpha</taxon>
        <taxon>Cephaloboidea</taxon>
        <taxon>Cephalobidae</taxon>
        <taxon>Acrobeloides</taxon>
    </lineage>
</organism>
<evidence type="ECO:0000313" key="4">
    <source>
        <dbReference type="WBParaSite" id="ACRNAN_scaffold941.g13980.t1"/>
    </source>
</evidence>